<dbReference type="Gene3D" id="1.20.1270.330">
    <property type="match status" value="1"/>
</dbReference>
<protein>
    <submittedName>
        <fullName evidence="2">Flagellum-specific ATP synthase FliI</fullName>
    </submittedName>
</protein>
<dbReference type="EMBL" id="FPHH01000151">
    <property type="protein sequence ID" value="SFV70616.1"/>
    <property type="molecule type" value="Genomic_DNA"/>
</dbReference>
<evidence type="ECO:0000259" key="1">
    <source>
        <dbReference type="Pfam" id="PF18269"/>
    </source>
</evidence>
<feature type="domain" description="T3SS EscN ATPase C-terminal" evidence="1">
    <location>
        <begin position="2"/>
        <end position="48"/>
    </location>
</feature>
<dbReference type="Pfam" id="PF18269">
    <property type="entry name" value="T3SS_ATPase_C"/>
    <property type="match status" value="1"/>
</dbReference>
<evidence type="ECO:0000313" key="2">
    <source>
        <dbReference type="EMBL" id="SFV70616.1"/>
    </source>
</evidence>
<accession>A0A1W1CXN0</accession>
<dbReference type="InterPro" id="IPR040627">
    <property type="entry name" value="T3SS_ATPase_C"/>
</dbReference>
<name>A0A1W1CXN0_9ZZZZ</name>
<proteinExistence type="predicted"/>
<dbReference type="AlphaFoldDB" id="A0A1W1CXN0"/>
<sequence>MLIRIGAYIKGTDPELDEAIEKKEAMQEFISQGSNDYAPFETTVKDLIALMS</sequence>
<reference evidence="2" key="1">
    <citation type="submission" date="2016-10" db="EMBL/GenBank/DDBJ databases">
        <authorList>
            <person name="de Groot N.N."/>
        </authorList>
    </citation>
    <scope>NUCLEOTIDE SEQUENCE</scope>
</reference>
<gene>
    <name evidence="2" type="ORF">MNB_SM-5-303</name>
</gene>
<organism evidence="2">
    <name type="scientific">hydrothermal vent metagenome</name>
    <dbReference type="NCBI Taxonomy" id="652676"/>
    <lineage>
        <taxon>unclassified sequences</taxon>
        <taxon>metagenomes</taxon>
        <taxon>ecological metagenomes</taxon>
    </lineage>
</organism>